<keyword evidence="8" id="KW-0406">Ion transport</keyword>
<dbReference type="eggNOG" id="COG1629">
    <property type="taxonomic scope" value="Bacteria"/>
</dbReference>
<dbReference type="Gene3D" id="2.170.130.10">
    <property type="entry name" value="TonB-dependent receptor, plug domain"/>
    <property type="match status" value="1"/>
</dbReference>
<protein>
    <submittedName>
        <fullName evidence="17">TonB-dependent Receptor Plug domain protein</fullName>
    </submittedName>
</protein>
<feature type="region of interest" description="Disordered" evidence="14">
    <location>
        <begin position="107"/>
        <end position="130"/>
    </location>
</feature>
<evidence type="ECO:0000256" key="5">
    <source>
        <dbReference type="ARBA" id="ARBA00022692"/>
    </source>
</evidence>
<dbReference type="SUPFAM" id="SSF56935">
    <property type="entry name" value="Porins"/>
    <property type="match status" value="1"/>
</dbReference>
<keyword evidence="11 12" id="KW-0998">Cell outer membrane</keyword>
<evidence type="ECO:0000256" key="8">
    <source>
        <dbReference type="ARBA" id="ARBA00023065"/>
    </source>
</evidence>
<evidence type="ECO:0000256" key="10">
    <source>
        <dbReference type="ARBA" id="ARBA00023136"/>
    </source>
</evidence>
<feature type="chain" id="PRO_5001774188" evidence="15">
    <location>
        <begin position="22"/>
        <end position="927"/>
    </location>
</feature>
<dbReference type="PATRIC" id="fig|13690.10.peg.3194"/>
<evidence type="ECO:0000256" key="15">
    <source>
        <dbReference type="SAM" id="SignalP"/>
    </source>
</evidence>
<keyword evidence="9 13" id="KW-0798">TonB box</keyword>
<feature type="domain" description="Secretin/TonB short N-terminal" evidence="16">
    <location>
        <begin position="56"/>
        <end position="107"/>
    </location>
</feature>
<reference evidence="17 18" key="1">
    <citation type="submission" date="2014-03" db="EMBL/GenBank/DDBJ databases">
        <title>Genome sequence of Sphingobium yanoikuyae B1.</title>
        <authorList>
            <person name="Gan H.M."/>
            <person name="Gan H.Y."/>
            <person name="Savka M.A."/>
        </authorList>
    </citation>
    <scope>NUCLEOTIDE SEQUENCE [LARGE SCALE GENOMIC DNA]</scope>
    <source>
        <strain evidence="17 18">B1</strain>
    </source>
</reference>
<evidence type="ECO:0000256" key="1">
    <source>
        <dbReference type="ARBA" id="ARBA00004571"/>
    </source>
</evidence>
<dbReference type="InterPro" id="IPR012910">
    <property type="entry name" value="Plug_dom"/>
</dbReference>
<sequence length="927" mass="99947">MRRSRGLFFVMAMVMVAPAQAAPPPGSRSATPQPRFDIPAQSLADALDRFARQAGVQILYPYARAAALRSPLVKGRMPSRRALDRLLRGSGLAVARFGEGIVTLRAAQPAPPARARRSPQPAPIPSPAPPPVAVPVEIVVTGRALQTPVTATQLSYALTRIDPETLARAGPLSTADLFKQIPGFWVESTGGEASNNIRSRGIPTDGYSSVALLEDGLPVQYDGGLGYLNTDQIFRSDATIDHIEAVRGGPSAIFAGNAPGGSIDFLTRNPLQKPGVTLAATGGNFGYARIDGYAGMRLTPELGIAIGGFYRRDDGLRDPGYPADRGGQIRAGVQYDDGTTRLSFNVKHLDDRVILYLPVPLQVDGAGRVNAVPGFDPLYDTLAGPDNASVAFKTPSGSRLFDLSKGTRSRIDFYTLFGRRALGGGAALEVKVRLRTGDTSRDGLFPIGRPQSGDSYVSTIWPQLAAAFPMATKVEIRDAGTGRAFLPDSNGNGLVVGANLLSVALPMREFIGDARLTGQVSQWGQHDLALGLTYADSRLDYDRTMGTVLLDVRGQARRLDVVAVDADGRRVGSLTDNGFVRYGSLFDDVTLKTANLAVYAADEWKLGEHWRIDLGGRWERTRIGGRMELSSAVDLGDPTTLADDSVLAGTGLFQPIDRHFSGFSMTAGINFNPDPGTGLFLRATRISRLPSASEFYADPDRTDEAIVPIVMAEAGLIVQRRNWNFSAVLFRTHFKRLPFTDYRFDPATSIYVSQTSIADTTATGMEVSAHARLIGPLSIDMQATVQDLRYGDFRYSELSGGTVAVHDVTGNQLIRVPRIALRASPSVDLISGRLHLSADFTRYSARFADIANSQRLPPFSMINVEVSTQISDHATLTLNGTNLTNSLGLTEGNPRMGSFDAGGMNARYFLARPEFGRTVRATYRLSY</sequence>
<keyword evidence="2 12" id="KW-0813">Transport</keyword>
<keyword evidence="3 12" id="KW-1134">Transmembrane beta strand</keyword>
<dbReference type="PANTHER" id="PTHR32552">
    <property type="entry name" value="FERRICHROME IRON RECEPTOR-RELATED"/>
    <property type="match status" value="1"/>
</dbReference>
<dbReference type="EMBL" id="JGVR01000019">
    <property type="protein sequence ID" value="KEZ17941.1"/>
    <property type="molecule type" value="Genomic_DNA"/>
</dbReference>
<dbReference type="Gene3D" id="3.55.50.30">
    <property type="match status" value="1"/>
</dbReference>
<dbReference type="Gene3D" id="2.40.170.20">
    <property type="entry name" value="TonB-dependent receptor, beta-barrel domain"/>
    <property type="match status" value="1"/>
</dbReference>
<evidence type="ECO:0000256" key="9">
    <source>
        <dbReference type="ARBA" id="ARBA00023077"/>
    </source>
</evidence>
<dbReference type="PROSITE" id="PS52016">
    <property type="entry name" value="TONB_DEPENDENT_REC_3"/>
    <property type="match status" value="1"/>
</dbReference>
<dbReference type="InterPro" id="IPR036942">
    <property type="entry name" value="Beta-barrel_TonB_sf"/>
</dbReference>
<dbReference type="Pfam" id="PF00593">
    <property type="entry name" value="TonB_dep_Rec_b-barrel"/>
    <property type="match status" value="1"/>
</dbReference>
<evidence type="ECO:0000313" key="18">
    <source>
        <dbReference type="Proteomes" id="UP000028534"/>
    </source>
</evidence>
<dbReference type="AlphaFoldDB" id="A0A084EIZ9"/>
<dbReference type="InterPro" id="IPR000531">
    <property type="entry name" value="Beta-barrel_TonB"/>
</dbReference>
<dbReference type="GO" id="GO:0015344">
    <property type="term" value="F:siderophore uptake transmembrane transporter activity"/>
    <property type="evidence" value="ECO:0007669"/>
    <property type="project" value="TreeGrafter"/>
</dbReference>
<dbReference type="PANTHER" id="PTHR32552:SF89">
    <property type="entry name" value="CATECHOLATE SIDEROPHORE RECEPTOR FIU"/>
    <property type="match status" value="1"/>
</dbReference>
<organism evidence="17 18">
    <name type="scientific">Sphingobium yanoikuyae</name>
    <name type="common">Sphingomonas yanoikuyae</name>
    <dbReference type="NCBI Taxonomy" id="13690"/>
    <lineage>
        <taxon>Bacteria</taxon>
        <taxon>Pseudomonadati</taxon>
        <taxon>Pseudomonadota</taxon>
        <taxon>Alphaproteobacteria</taxon>
        <taxon>Sphingomonadales</taxon>
        <taxon>Sphingomonadaceae</taxon>
        <taxon>Sphingobium</taxon>
    </lineage>
</organism>
<feature type="signal peptide" evidence="15">
    <location>
        <begin position="1"/>
        <end position="21"/>
    </location>
</feature>
<keyword evidence="4" id="KW-0410">Iron transport</keyword>
<dbReference type="InterPro" id="IPR037066">
    <property type="entry name" value="Plug_dom_sf"/>
</dbReference>
<dbReference type="eggNOG" id="COG4774">
    <property type="taxonomic scope" value="Bacteria"/>
</dbReference>
<evidence type="ECO:0000256" key="13">
    <source>
        <dbReference type="RuleBase" id="RU003357"/>
    </source>
</evidence>
<comment type="caution">
    <text evidence="17">The sequence shown here is derived from an EMBL/GenBank/DDBJ whole genome shotgun (WGS) entry which is preliminary data.</text>
</comment>
<evidence type="ECO:0000256" key="12">
    <source>
        <dbReference type="PROSITE-ProRule" id="PRU01360"/>
    </source>
</evidence>
<evidence type="ECO:0000256" key="11">
    <source>
        <dbReference type="ARBA" id="ARBA00023237"/>
    </source>
</evidence>
<evidence type="ECO:0000256" key="7">
    <source>
        <dbReference type="ARBA" id="ARBA00023004"/>
    </source>
</evidence>
<evidence type="ECO:0000313" key="17">
    <source>
        <dbReference type="EMBL" id="KEZ17941.1"/>
    </source>
</evidence>
<keyword evidence="5 12" id="KW-0812">Transmembrane</keyword>
<keyword evidence="7" id="KW-0408">Iron</keyword>
<comment type="subcellular location">
    <subcellularLocation>
        <location evidence="1 12">Cell outer membrane</location>
        <topology evidence="1 12">Multi-pass membrane protein</topology>
    </subcellularLocation>
</comment>
<evidence type="ECO:0000256" key="4">
    <source>
        <dbReference type="ARBA" id="ARBA00022496"/>
    </source>
</evidence>
<name>A0A084EIZ9_SPHYA</name>
<evidence type="ECO:0000259" key="16">
    <source>
        <dbReference type="SMART" id="SM00965"/>
    </source>
</evidence>
<keyword evidence="6 15" id="KW-0732">Signal</keyword>
<feature type="compositionally biased region" description="Pro residues" evidence="14">
    <location>
        <begin position="120"/>
        <end position="130"/>
    </location>
</feature>
<comment type="similarity">
    <text evidence="12 13">Belongs to the TonB-dependent receptor family.</text>
</comment>
<dbReference type="Pfam" id="PF07715">
    <property type="entry name" value="Plug"/>
    <property type="match status" value="1"/>
</dbReference>
<dbReference type="GO" id="GO:0009279">
    <property type="term" value="C:cell outer membrane"/>
    <property type="evidence" value="ECO:0007669"/>
    <property type="project" value="UniProtKB-SubCell"/>
</dbReference>
<evidence type="ECO:0000256" key="2">
    <source>
        <dbReference type="ARBA" id="ARBA00022448"/>
    </source>
</evidence>
<keyword evidence="17" id="KW-0675">Receptor</keyword>
<evidence type="ECO:0000256" key="3">
    <source>
        <dbReference type="ARBA" id="ARBA00022452"/>
    </source>
</evidence>
<dbReference type="Proteomes" id="UP000028534">
    <property type="component" value="Unassembled WGS sequence"/>
</dbReference>
<gene>
    <name evidence="17" type="ORF">CP98_03116</name>
</gene>
<evidence type="ECO:0000256" key="14">
    <source>
        <dbReference type="SAM" id="MobiDB-lite"/>
    </source>
</evidence>
<keyword evidence="10 12" id="KW-0472">Membrane</keyword>
<evidence type="ECO:0000256" key="6">
    <source>
        <dbReference type="ARBA" id="ARBA00022729"/>
    </source>
</evidence>
<dbReference type="InterPro" id="IPR011662">
    <property type="entry name" value="Secretin/TonB_short_N"/>
</dbReference>
<dbReference type="SMART" id="SM00965">
    <property type="entry name" value="STN"/>
    <property type="match status" value="1"/>
</dbReference>
<proteinExistence type="inferred from homology"/>
<dbReference type="InterPro" id="IPR039426">
    <property type="entry name" value="TonB-dep_rcpt-like"/>
</dbReference>
<accession>A0A084EIZ9</accession>